<evidence type="ECO:0000313" key="3">
    <source>
        <dbReference type="Proteomes" id="UP000053477"/>
    </source>
</evidence>
<evidence type="ECO:0000313" key="2">
    <source>
        <dbReference type="EMBL" id="KLO09634.1"/>
    </source>
</evidence>
<accession>A0A0H2RCX8</accession>
<keyword evidence="3" id="KW-1185">Reference proteome</keyword>
<dbReference type="EMBL" id="KQ086050">
    <property type="protein sequence ID" value="KLO09634.1"/>
    <property type="molecule type" value="Genomic_DNA"/>
</dbReference>
<gene>
    <name evidence="2" type="ORF">SCHPADRAFT_943498</name>
</gene>
<dbReference type="OrthoDB" id="3244206at2759"/>
<reference evidence="2 3" key="1">
    <citation type="submission" date="2015-04" db="EMBL/GenBank/DDBJ databases">
        <title>Complete genome sequence of Schizopora paradoxa KUC8140, a cosmopolitan wood degrader in East Asia.</title>
        <authorList>
            <consortium name="DOE Joint Genome Institute"/>
            <person name="Min B."/>
            <person name="Park H."/>
            <person name="Jang Y."/>
            <person name="Kim J.-J."/>
            <person name="Kim K.H."/>
            <person name="Pangilinan J."/>
            <person name="Lipzen A."/>
            <person name="Riley R."/>
            <person name="Grigoriev I.V."/>
            <person name="Spatafora J.W."/>
            <person name="Choi I.-G."/>
        </authorList>
    </citation>
    <scope>NUCLEOTIDE SEQUENCE [LARGE SCALE GENOMIC DNA]</scope>
    <source>
        <strain evidence="2 3">KUC8140</strain>
    </source>
</reference>
<dbReference type="AlphaFoldDB" id="A0A0H2RCX8"/>
<dbReference type="SUPFAM" id="SSF81383">
    <property type="entry name" value="F-box domain"/>
    <property type="match status" value="1"/>
</dbReference>
<dbReference type="InterPro" id="IPR001810">
    <property type="entry name" value="F-box_dom"/>
</dbReference>
<protein>
    <recommendedName>
        <fullName evidence="1">F-box domain-containing protein</fullName>
    </recommendedName>
</protein>
<feature type="domain" description="F-box" evidence="1">
    <location>
        <begin position="124"/>
        <end position="176"/>
    </location>
</feature>
<dbReference type="InterPro" id="IPR036047">
    <property type="entry name" value="F-box-like_dom_sf"/>
</dbReference>
<dbReference type="Gene3D" id="1.20.1280.50">
    <property type="match status" value="1"/>
</dbReference>
<dbReference type="InParanoid" id="A0A0H2RCX8"/>
<evidence type="ECO:0000259" key="1">
    <source>
        <dbReference type="Pfam" id="PF12937"/>
    </source>
</evidence>
<dbReference type="Pfam" id="PF12937">
    <property type="entry name" value="F-box-like"/>
    <property type="match status" value="1"/>
</dbReference>
<sequence>MSSRNVLRESQDEPVDALEAAKIRVVEDIGSLVLSSFDLSFKLPQHLEEEEQFLNSIAYDELLKAGVQRNDGRRGFTLVSRSRTLLQRLECLRHILTGVTSSLDLKIQHAQRQADRMGSICGLAALPSEVLCNIFSFAVHGFPSDGPRSLVSMRLSHVCRHFRDLMLANPRFWTEIRSTPRKPELGLVEACIQRSKKRPLDIHLNLYTSKVQLYAPAIPPLDQYYPNGFPYMTQQKLECDEVLSLLVPHIERWRSLHLHYVDGEGFSGSTEIFERLEGSLFPILETIAEYHDQLNKDGSDRDMRYIPSWNTPALSNLIVYDCLPRSIVSTASFETFHAELFALSDVVEVLDSLNEMQSLSELYIDISKYQSRMITKQNVEDLKARHPIVLENVKKFTFCFASHHAADEVAGGLERLIAIFSKLQAPNATHVRLEGRKSDYARYFFRHEEYPLNLHQLLSDFPVRFPNVVNCKIIISRDSDSAFHNTTFPIQFPSSVEYLTFMCNTSLFFPGEDAKEAVCNLGRLRSLTLGINSKQDTFFASYWLRWMADNVRLHGGWQSFERFVFLRCEERDNDNTCKYEEPVYKYEETVPRDNFIEWCNGYDGSLLFEDRRMDNDGYNSDW</sequence>
<proteinExistence type="predicted"/>
<dbReference type="Proteomes" id="UP000053477">
    <property type="component" value="Unassembled WGS sequence"/>
</dbReference>
<organism evidence="2 3">
    <name type="scientific">Schizopora paradoxa</name>
    <dbReference type="NCBI Taxonomy" id="27342"/>
    <lineage>
        <taxon>Eukaryota</taxon>
        <taxon>Fungi</taxon>
        <taxon>Dikarya</taxon>
        <taxon>Basidiomycota</taxon>
        <taxon>Agaricomycotina</taxon>
        <taxon>Agaricomycetes</taxon>
        <taxon>Hymenochaetales</taxon>
        <taxon>Schizoporaceae</taxon>
        <taxon>Schizopora</taxon>
    </lineage>
</organism>
<name>A0A0H2RCX8_9AGAM</name>